<proteinExistence type="predicted"/>
<dbReference type="OrthoDB" id="9808564at2"/>
<evidence type="ECO:0000313" key="6">
    <source>
        <dbReference type="EMBL" id="CAN93514.1"/>
    </source>
</evidence>
<evidence type="ECO:0000313" key="7">
    <source>
        <dbReference type="Proteomes" id="UP000002139"/>
    </source>
</evidence>
<dbReference type="AlphaFoldDB" id="A9GN16"/>
<dbReference type="KEGG" id="scl:sce3355"/>
<protein>
    <recommendedName>
        <fullName evidence="1">[acyl-carrier-protein] S-malonyltransferase</fullName>
        <ecNumber evidence="1">2.3.1.39</ecNumber>
    </recommendedName>
</protein>
<keyword evidence="7" id="KW-1185">Reference proteome</keyword>
<keyword evidence="2 6" id="KW-0808">Transferase</keyword>
<keyword evidence="3 6" id="KW-0012">Acyltransferase</keyword>
<dbReference type="GO" id="GO:0004314">
    <property type="term" value="F:[acyl-carrier-protein] S-malonyltransferase activity"/>
    <property type="evidence" value="ECO:0007669"/>
    <property type="project" value="UniProtKB-EC"/>
</dbReference>
<evidence type="ECO:0000256" key="3">
    <source>
        <dbReference type="ARBA" id="ARBA00023315"/>
    </source>
</evidence>
<dbReference type="SUPFAM" id="SSF55048">
    <property type="entry name" value="Probable ACP-binding domain of malonyl-CoA ACP transacylase"/>
    <property type="match status" value="1"/>
</dbReference>
<dbReference type="InterPro" id="IPR050858">
    <property type="entry name" value="Mal-CoA-ACP_Trans/PKS_FabD"/>
</dbReference>
<comment type="catalytic activity">
    <reaction evidence="4">
        <text>holo-[ACP] + malonyl-CoA = malonyl-[ACP] + CoA</text>
        <dbReference type="Rhea" id="RHEA:41792"/>
        <dbReference type="Rhea" id="RHEA-COMP:9623"/>
        <dbReference type="Rhea" id="RHEA-COMP:9685"/>
        <dbReference type="ChEBI" id="CHEBI:57287"/>
        <dbReference type="ChEBI" id="CHEBI:57384"/>
        <dbReference type="ChEBI" id="CHEBI:64479"/>
        <dbReference type="ChEBI" id="CHEBI:78449"/>
        <dbReference type="EC" id="2.3.1.39"/>
    </reaction>
</comment>
<evidence type="ECO:0000256" key="2">
    <source>
        <dbReference type="ARBA" id="ARBA00022679"/>
    </source>
</evidence>
<dbReference type="InterPro" id="IPR014043">
    <property type="entry name" value="Acyl_transferase_dom"/>
</dbReference>
<dbReference type="Pfam" id="PF00698">
    <property type="entry name" value="Acyl_transf_1"/>
    <property type="match status" value="1"/>
</dbReference>
<dbReference type="InterPro" id="IPR001227">
    <property type="entry name" value="Ac_transferase_dom_sf"/>
</dbReference>
<name>A9GN16_SORC5</name>
<feature type="domain" description="Malonyl-CoA:ACP transacylase (MAT)" evidence="5">
    <location>
        <begin position="6"/>
        <end position="297"/>
    </location>
</feature>
<dbReference type="EC" id="2.3.1.39" evidence="1"/>
<evidence type="ECO:0000256" key="4">
    <source>
        <dbReference type="ARBA" id="ARBA00048462"/>
    </source>
</evidence>
<dbReference type="SUPFAM" id="SSF52151">
    <property type="entry name" value="FabD/lysophospholipase-like"/>
    <property type="match status" value="1"/>
</dbReference>
<dbReference type="EMBL" id="AM746676">
    <property type="protein sequence ID" value="CAN93514.1"/>
    <property type="molecule type" value="Genomic_DNA"/>
</dbReference>
<dbReference type="Gene3D" id="3.30.70.250">
    <property type="entry name" value="Malonyl-CoA ACP transacylase, ACP-binding"/>
    <property type="match status" value="1"/>
</dbReference>
<sequence>MTVALLFPGQGSKGVLAGLELATSFAEGRSLVERAAAAAGVAIEQIAAQGGRALDRTEVLQPVLTAIALAAHRRLRAAGVRARAVAGHSLGEIAAWCAAGAIAPEDAVEIAALRGRLMAREAARRPGGLLALLDGTETAVRAAIAIGKKRGAIDLGAVNAPDEVVLTGDDAALRAVAAALPSRRLPVAGAWHGPAMAGAVEELRTALHALPRRPLEAAFVSNRDGAVLDADRAGEIPDRLADQIACPVEWARSLATLADRGVNDFITVGPGAVLRGLARKSAALTRARVHGTEDARDLARTLEALGGPG</sequence>
<dbReference type="PANTHER" id="PTHR42681:SF1">
    <property type="entry name" value="MALONYL-COA-ACYL CARRIER PROTEIN TRANSACYLASE, MITOCHONDRIAL"/>
    <property type="match status" value="1"/>
</dbReference>
<dbReference type="InterPro" id="IPR016036">
    <property type="entry name" value="Malonyl_transacylase_ACP-bd"/>
</dbReference>
<accession>A9GN16</accession>
<organism evidence="6 7">
    <name type="scientific">Sorangium cellulosum (strain So ce56)</name>
    <name type="common">Polyangium cellulosum (strain So ce56)</name>
    <dbReference type="NCBI Taxonomy" id="448385"/>
    <lineage>
        <taxon>Bacteria</taxon>
        <taxon>Pseudomonadati</taxon>
        <taxon>Myxococcota</taxon>
        <taxon>Polyangia</taxon>
        <taxon>Polyangiales</taxon>
        <taxon>Polyangiaceae</taxon>
        <taxon>Sorangium</taxon>
    </lineage>
</organism>
<dbReference type="STRING" id="448385.sce3355"/>
<dbReference type="Gene3D" id="3.40.366.10">
    <property type="entry name" value="Malonyl-Coenzyme A Acyl Carrier Protein, domain 2"/>
    <property type="match status" value="1"/>
</dbReference>
<dbReference type="HOGENOM" id="CLU_030558_1_2_7"/>
<evidence type="ECO:0000259" key="5">
    <source>
        <dbReference type="SMART" id="SM00827"/>
    </source>
</evidence>
<dbReference type="RefSeq" id="WP_012235986.1">
    <property type="nucleotide sequence ID" value="NC_010162.1"/>
</dbReference>
<dbReference type="PANTHER" id="PTHR42681">
    <property type="entry name" value="MALONYL-COA-ACYL CARRIER PROTEIN TRANSACYLASE, MITOCHONDRIAL"/>
    <property type="match status" value="1"/>
</dbReference>
<dbReference type="eggNOG" id="COG0331">
    <property type="taxonomic scope" value="Bacteria"/>
</dbReference>
<dbReference type="GO" id="GO:0005829">
    <property type="term" value="C:cytosol"/>
    <property type="evidence" value="ECO:0007669"/>
    <property type="project" value="TreeGrafter"/>
</dbReference>
<gene>
    <name evidence="6" type="primary">fabD2</name>
    <name evidence="6" type="ordered locus">sce3355</name>
</gene>
<dbReference type="Proteomes" id="UP000002139">
    <property type="component" value="Chromosome"/>
</dbReference>
<dbReference type="BioCyc" id="SCEL448385:SCE_RS17185-MONOMER"/>
<dbReference type="SMART" id="SM00827">
    <property type="entry name" value="PKS_AT"/>
    <property type="match status" value="1"/>
</dbReference>
<dbReference type="GO" id="GO:0006633">
    <property type="term" value="P:fatty acid biosynthetic process"/>
    <property type="evidence" value="ECO:0007669"/>
    <property type="project" value="TreeGrafter"/>
</dbReference>
<dbReference type="InterPro" id="IPR016035">
    <property type="entry name" value="Acyl_Trfase/lysoPLipase"/>
</dbReference>
<evidence type="ECO:0000256" key="1">
    <source>
        <dbReference type="ARBA" id="ARBA00013258"/>
    </source>
</evidence>
<reference evidence="6 7" key="1">
    <citation type="journal article" date="2007" name="Nat. Biotechnol.">
        <title>Complete genome sequence of the myxobacterium Sorangium cellulosum.</title>
        <authorList>
            <person name="Schneiker S."/>
            <person name="Perlova O."/>
            <person name="Kaiser O."/>
            <person name="Gerth K."/>
            <person name="Alici A."/>
            <person name="Altmeyer M.O."/>
            <person name="Bartels D."/>
            <person name="Bekel T."/>
            <person name="Beyer S."/>
            <person name="Bode E."/>
            <person name="Bode H.B."/>
            <person name="Bolten C.J."/>
            <person name="Choudhuri J.V."/>
            <person name="Doss S."/>
            <person name="Elnakady Y.A."/>
            <person name="Frank B."/>
            <person name="Gaigalat L."/>
            <person name="Goesmann A."/>
            <person name="Groeger C."/>
            <person name="Gross F."/>
            <person name="Jelsbak L."/>
            <person name="Jelsbak L."/>
            <person name="Kalinowski J."/>
            <person name="Kegler C."/>
            <person name="Knauber T."/>
            <person name="Konietzny S."/>
            <person name="Kopp M."/>
            <person name="Krause L."/>
            <person name="Krug D."/>
            <person name="Linke B."/>
            <person name="Mahmud T."/>
            <person name="Martinez-Arias R."/>
            <person name="McHardy A.C."/>
            <person name="Merai M."/>
            <person name="Meyer F."/>
            <person name="Mormann S."/>
            <person name="Munoz-Dorado J."/>
            <person name="Perez J."/>
            <person name="Pradella S."/>
            <person name="Rachid S."/>
            <person name="Raddatz G."/>
            <person name="Rosenau F."/>
            <person name="Rueckert C."/>
            <person name="Sasse F."/>
            <person name="Scharfe M."/>
            <person name="Schuster S.C."/>
            <person name="Suen G."/>
            <person name="Treuner-Lange A."/>
            <person name="Velicer G.J."/>
            <person name="Vorholter F.-J."/>
            <person name="Weissman K.J."/>
            <person name="Welch R.D."/>
            <person name="Wenzel S.C."/>
            <person name="Whitworth D.E."/>
            <person name="Wilhelm S."/>
            <person name="Wittmann C."/>
            <person name="Bloecker H."/>
            <person name="Puehler A."/>
            <person name="Mueller R."/>
        </authorList>
    </citation>
    <scope>NUCLEOTIDE SEQUENCE [LARGE SCALE GENOMIC DNA]</scope>
    <source>
        <strain evidence="7">So ce56</strain>
    </source>
</reference>